<sequence length="185" mass="21460">MNDILSIILALAPYLIIGFVLIYLFHEAMRFIKTRDEQMIKLRLATNQNTVSSGQSESVIKLELQAAERFALYLERISPDRLVMRLHQTGMSAKMLQSEMLRAIREEFDHNLSQQIYISENAWELIKNAKEEMVKFISVCGDNMGDKNSGLDLSRKIFEAASRVEKLPSEIALQYLRKETRRYLN</sequence>
<comment type="caution">
    <text evidence="2">The sequence shown here is derived from an EMBL/GenBank/DDBJ whole genome shotgun (WGS) entry which is preliminary data.</text>
</comment>
<proteinExistence type="predicted"/>
<dbReference type="Proteomes" id="UP000486602">
    <property type="component" value="Unassembled WGS sequence"/>
</dbReference>
<keyword evidence="1" id="KW-0472">Membrane</keyword>
<dbReference type="EMBL" id="JAAGVY010000003">
    <property type="protein sequence ID" value="NEN22458.1"/>
    <property type="molecule type" value="Genomic_DNA"/>
</dbReference>
<name>A0A7K3WLS4_9FLAO</name>
<accession>A0A7K3WLS4</accession>
<gene>
    <name evidence="2" type="ORF">G3O08_02945</name>
</gene>
<evidence type="ECO:0000313" key="2">
    <source>
        <dbReference type="EMBL" id="NEN22458.1"/>
    </source>
</evidence>
<dbReference type="RefSeq" id="WP_163283185.1">
    <property type="nucleotide sequence ID" value="NZ_JAAGVY010000003.1"/>
</dbReference>
<keyword evidence="3" id="KW-1185">Reference proteome</keyword>
<keyword evidence="1" id="KW-0812">Transmembrane</keyword>
<keyword evidence="1" id="KW-1133">Transmembrane helix</keyword>
<feature type="transmembrane region" description="Helical" evidence="1">
    <location>
        <begin position="6"/>
        <end position="25"/>
    </location>
</feature>
<dbReference type="AlphaFoldDB" id="A0A7K3WLS4"/>
<reference evidence="2 3" key="1">
    <citation type="submission" date="2020-02" db="EMBL/GenBank/DDBJ databases">
        <title>Out from the shadows clarifying the taxonomy of the family Cryomorphaceae and related taxa by utilizing the GTDB taxonomic framework.</title>
        <authorList>
            <person name="Bowman J.P."/>
        </authorList>
    </citation>
    <scope>NUCLEOTIDE SEQUENCE [LARGE SCALE GENOMIC DNA]</scope>
    <source>
        <strain evidence="2 3">QSSC 1-22</strain>
    </source>
</reference>
<evidence type="ECO:0000256" key="1">
    <source>
        <dbReference type="SAM" id="Phobius"/>
    </source>
</evidence>
<evidence type="ECO:0000313" key="3">
    <source>
        <dbReference type="Proteomes" id="UP000486602"/>
    </source>
</evidence>
<dbReference type="Pfam" id="PF25589">
    <property type="entry name" value="DUF7935"/>
    <property type="match status" value="1"/>
</dbReference>
<organism evidence="2 3">
    <name type="scientific">Cryomorpha ignava</name>
    <dbReference type="NCBI Taxonomy" id="101383"/>
    <lineage>
        <taxon>Bacteria</taxon>
        <taxon>Pseudomonadati</taxon>
        <taxon>Bacteroidota</taxon>
        <taxon>Flavobacteriia</taxon>
        <taxon>Flavobacteriales</taxon>
        <taxon>Cryomorphaceae</taxon>
        <taxon>Cryomorpha</taxon>
    </lineage>
</organism>
<dbReference type="InterPro" id="IPR057695">
    <property type="entry name" value="DUF7935"/>
</dbReference>
<protein>
    <submittedName>
        <fullName evidence="2">Uncharacterized protein</fullName>
    </submittedName>
</protein>